<feature type="transmembrane region" description="Helical" evidence="1">
    <location>
        <begin position="7"/>
        <end position="24"/>
    </location>
</feature>
<sequence length="121" mass="13773">MLKDELLRVSLYATFINLIILDFFHEIPWYIQYGPIIAVGIVSVLSVIIRKGDNEEGSEDAPIIYRLFLLISLSLVVICMNIFIGEPSTELFSIYSSKFWIIFIALPLLGSVYNKVKAREA</sequence>
<organism evidence="2 3">
    <name type="scientific">Jeotgalicoccus halotolerans</name>
    <dbReference type="NCBI Taxonomy" id="157227"/>
    <lineage>
        <taxon>Bacteria</taxon>
        <taxon>Bacillati</taxon>
        <taxon>Bacillota</taxon>
        <taxon>Bacilli</taxon>
        <taxon>Bacillales</taxon>
        <taxon>Staphylococcaceae</taxon>
        <taxon>Jeotgalicoccus</taxon>
    </lineage>
</organism>
<evidence type="ECO:0000256" key="1">
    <source>
        <dbReference type="SAM" id="Phobius"/>
    </source>
</evidence>
<keyword evidence="3" id="KW-1185">Reference proteome</keyword>
<evidence type="ECO:0000313" key="3">
    <source>
        <dbReference type="Proteomes" id="UP000257076"/>
    </source>
</evidence>
<keyword evidence="1" id="KW-0812">Transmembrane</keyword>
<reference evidence="2 3" key="1">
    <citation type="submission" date="2018-08" db="EMBL/GenBank/DDBJ databases">
        <title>Genomic Encyclopedia of Type Strains, Phase IV (KMG-IV): sequencing the most valuable type-strain genomes for metagenomic binning, comparative biology and taxonomic classification.</title>
        <authorList>
            <person name="Goeker M."/>
        </authorList>
    </citation>
    <scope>NUCLEOTIDE SEQUENCE [LARGE SCALE GENOMIC DNA]</scope>
    <source>
        <strain evidence="2 3">DSM 17274</strain>
    </source>
</reference>
<dbReference type="Proteomes" id="UP000257076">
    <property type="component" value="Unassembled WGS sequence"/>
</dbReference>
<proteinExistence type="predicted"/>
<dbReference type="EMBL" id="QUMW01000013">
    <property type="protein sequence ID" value="REG23444.1"/>
    <property type="molecule type" value="Genomic_DNA"/>
</dbReference>
<keyword evidence="1" id="KW-1133">Transmembrane helix</keyword>
<feature type="transmembrane region" description="Helical" evidence="1">
    <location>
        <begin position="30"/>
        <end position="51"/>
    </location>
</feature>
<dbReference type="AlphaFoldDB" id="A0A3E0AUM9"/>
<comment type="caution">
    <text evidence="2">The sequence shown here is derived from an EMBL/GenBank/DDBJ whole genome shotgun (WGS) entry which is preliminary data.</text>
</comment>
<accession>A0A3E0AUM9</accession>
<dbReference type="RefSeq" id="WP_115885602.1">
    <property type="nucleotide sequence ID" value="NZ_CBCSHX010000004.1"/>
</dbReference>
<keyword evidence="1" id="KW-0472">Membrane</keyword>
<feature type="transmembrane region" description="Helical" evidence="1">
    <location>
        <begin position="99"/>
        <end position="116"/>
    </location>
</feature>
<feature type="transmembrane region" description="Helical" evidence="1">
    <location>
        <begin position="63"/>
        <end position="84"/>
    </location>
</feature>
<protein>
    <submittedName>
        <fullName evidence="2">Uncharacterized protein</fullName>
    </submittedName>
</protein>
<name>A0A3E0AUM9_9STAP</name>
<evidence type="ECO:0000313" key="2">
    <source>
        <dbReference type="EMBL" id="REG23444.1"/>
    </source>
</evidence>
<gene>
    <name evidence="2" type="ORF">DFR63_1819</name>
</gene>